<dbReference type="InterPro" id="IPR018060">
    <property type="entry name" value="HTH_AraC"/>
</dbReference>
<keyword evidence="3" id="KW-0804">Transcription</keyword>
<organism evidence="5 6">
    <name type="scientific">Ferrimonas balearica (strain DSM 9799 / CCM 4581 / KCTC 23876 / PAT)</name>
    <dbReference type="NCBI Taxonomy" id="550540"/>
    <lineage>
        <taxon>Bacteria</taxon>
        <taxon>Pseudomonadati</taxon>
        <taxon>Pseudomonadota</taxon>
        <taxon>Gammaproteobacteria</taxon>
        <taxon>Alteromonadales</taxon>
        <taxon>Ferrimonadaceae</taxon>
        <taxon>Ferrimonas</taxon>
    </lineage>
</organism>
<dbReference type="HOGENOM" id="CLU_047522_1_2_6"/>
<evidence type="ECO:0000313" key="6">
    <source>
        <dbReference type="Proteomes" id="UP000006683"/>
    </source>
</evidence>
<evidence type="ECO:0000256" key="1">
    <source>
        <dbReference type="ARBA" id="ARBA00023015"/>
    </source>
</evidence>
<feature type="domain" description="HTH araC/xylS-type" evidence="4">
    <location>
        <begin position="237"/>
        <end position="335"/>
    </location>
</feature>
<dbReference type="PANTHER" id="PTHR47894">
    <property type="entry name" value="HTH-TYPE TRANSCRIPTIONAL REGULATOR GADX"/>
    <property type="match status" value="1"/>
</dbReference>
<dbReference type="InterPro" id="IPR009057">
    <property type="entry name" value="Homeodomain-like_sf"/>
</dbReference>
<evidence type="ECO:0000256" key="2">
    <source>
        <dbReference type="ARBA" id="ARBA00023125"/>
    </source>
</evidence>
<dbReference type="EMBL" id="CP002209">
    <property type="protein sequence ID" value="ADN76280.1"/>
    <property type="molecule type" value="Genomic_DNA"/>
</dbReference>
<name>E1SUV3_FERBD</name>
<evidence type="ECO:0000256" key="3">
    <source>
        <dbReference type="ARBA" id="ARBA00023163"/>
    </source>
</evidence>
<dbReference type="Gene3D" id="1.10.10.60">
    <property type="entry name" value="Homeodomain-like"/>
    <property type="match status" value="1"/>
</dbReference>
<gene>
    <name evidence="5" type="ordered locus">Fbal_2077</name>
</gene>
<keyword evidence="2" id="KW-0238">DNA-binding</keyword>
<evidence type="ECO:0000313" key="5">
    <source>
        <dbReference type="EMBL" id="ADN76280.1"/>
    </source>
</evidence>
<dbReference type="PRINTS" id="PR00032">
    <property type="entry name" value="HTHARAC"/>
</dbReference>
<dbReference type="PROSITE" id="PS01124">
    <property type="entry name" value="HTH_ARAC_FAMILY_2"/>
    <property type="match status" value="1"/>
</dbReference>
<proteinExistence type="predicted"/>
<dbReference type="SUPFAM" id="SSF46689">
    <property type="entry name" value="Homeodomain-like"/>
    <property type="match status" value="1"/>
</dbReference>
<dbReference type="Proteomes" id="UP000006683">
    <property type="component" value="Chromosome"/>
</dbReference>
<reference evidence="5 6" key="1">
    <citation type="journal article" date="2010" name="Stand. Genomic Sci.">
        <title>Complete genome sequence of Ferrimonas balearica type strain (PAT).</title>
        <authorList>
            <person name="Nolan M."/>
            <person name="Sikorski J."/>
            <person name="Davenport K."/>
            <person name="Lucas S."/>
            <person name="Glavina Del Rio T."/>
            <person name="Tice H."/>
            <person name="Cheng J."/>
            <person name="Goodwin L."/>
            <person name="Pitluck S."/>
            <person name="Liolios K."/>
            <person name="Ivanova N."/>
            <person name="Mavromatis K."/>
            <person name="Ovchinnikova G."/>
            <person name="Pati A."/>
            <person name="Chen A."/>
            <person name="Palaniappan K."/>
            <person name="Land M."/>
            <person name="Hauser L."/>
            <person name="Chang Y."/>
            <person name="Jeffries C."/>
            <person name="Tapia R."/>
            <person name="Brettin T."/>
            <person name="Detter J."/>
            <person name="Han C."/>
            <person name="Yasawong M."/>
            <person name="Rohde M."/>
            <person name="Tindall B."/>
            <person name="Goker M."/>
            <person name="Woyke T."/>
            <person name="Bristow J."/>
            <person name="Eisen J."/>
            <person name="Markowitz V."/>
            <person name="Hugenholtz P."/>
            <person name="Kyrpides N."/>
            <person name="Klenk H."/>
            <person name="Lapidus A."/>
        </authorList>
    </citation>
    <scope>NUCLEOTIDE SEQUENCE [LARGE SCALE GENOMIC DNA]</scope>
    <source>
        <strain evidence="6">DSM 9799 / CCM 4581 / KCTC 23876 / PAT</strain>
    </source>
</reference>
<keyword evidence="6" id="KW-1185">Reference proteome</keyword>
<sequence length="343" mass="38375">MPSGPLVPLIKTAHAETLVGLLKQFETDIYPLLRAAGLPEDLLNASHEYLPETPVKHLLALMAERAEPRYFGELLRTTLRERVLPPLMRQLDNPVTLGGAIIQLSTALRHESSTVQVDLQYFNRVPWLCRYKAGEHNEGYRWAEIFSVLFLIEFVGLASKSEWQPSGIAIQSDSGDVLAAILEAQRPANVAQARIFANRRVAAVELSEALLSQPFHLPARFSDTNPLGEPVEHQYLETVYLALTPYLSRQALSLSEAATILDTSPRTLQRKLAEAGSSFNQVRENIVLATACRLMEDPRYSLTDIASTLGYANIAHFSRAFKRLTGFPPREYRKRYLSAPVPE</sequence>
<dbReference type="OrthoDB" id="5582699at2"/>
<dbReference type="Pfam" id="PF12833">
    <property type="entry name" value="HTH_18"/>
    <property type="match status" value="1"/>
</dbReference>
<evidence type="ECO:0000259" key="4">
    <source>
        <dbReference type="PROSITE" id="PS01124"/>
    </source>
</evidence>
<dbReference type="GO" id="GO:0003700">
    <property type="term" value="F:DNA-binding transcription factor activity"/>
    <property type="evidence" value="ECO:0007669"/>
    <property type="project" value="InterPro"/>
</dbReference>
<dbReference type="SMART" id="SM00342">
    <property type="entry name" value="HTH_ARAC"/>
    <property type="match status" value="1"/>
</dbReference>
<protein>
    <submittedName>
        <fullName evidence="5">Transcriptional regulator, AraC family</fullName>
    </submittedName>
</protein>
<dbReference type="GO" id="GO:0005829">
    <property type="term" value="C:cytosol"/>
    <property type="evidence" value="ECO:0007669"/>
    <property type="project" value="TreeGrafter"/>
</dbReference>
<accession>E1SUV3</accession>
<dbReference type="AlphaFoldDB" id="E1SUV3"/>
<dbReference type="PANTHER" id="PTHR47894:SF1">
    <property type="entry name" value="HTH-TYPE TRANSCRIPTIONAL REGULATOR VQSM"/>
    <property type="match status" value="1"/>
</dbReference>
<dbReference type="KEGG" id="fbl:Fbal_2077"/>
<dbReference type="STRING" id="550540.Fbal_2077"/>
<dbReference type="InterPro" id="IPR020449">
    <property type="entry name" value="Tscrpt_reg_AraC-type_HTH"/>
</dbReference>
<keyword evidence="1" id="KW-0805">Transcription regulation</keyword>
<dbReference type="eggNOG" id="COG2207">
    <property type="taxonomic scope" value="Bacteria"/>
</dbReference>
<dbReference type="GO" id="GO:0000976">
    <property type="term" value="F:transcription cis-regulatory region binding"/>
    <property type="evidence" value="ECO:0007669"/>
    <property type="project" value="TreeGrafter"/>
</dbReference>